<keyword evidence="3" id="KW-0812">Transmembrane</keyword>
<keyword evidence="6" id="KW-1185">Reference proteome</keyword>
<comment type="caution">
    <text evidence="5">The sequence shown here is derived from an EMBL/GenBank/DDBJ whole genome shotgun (WGS) entry which is preliminary data.</text>
</comment>
<feature type="transmembrane region" description="Helical" evidence="3">
    <location>
        <begin position="22"/>
        <end position="48"/>
    </location>
</feature>
<evidence type="ECO:0000313" key="6">
    <source>
        <dbReference type="Proteomes" id="UP001499993"/>
    </source>
</evidence>
<dbReference type="InterPro" id="IPR029051">
    <property type="entry name" value="DUF4352"/>
</dbReference>
<feature type="region of interest" description="Disordered" evidence="2">
    <location>
        <begin position="53"/>
        <end position="92"/>
    </location>
</feature>
<name>A0ABP9GSI0_9ACTN</name>
<evidence type="ECO:0000256" key="3">
    <source>
        <dbReference type="SAM" id="Phobius"/>
    </source>
</evidence>
<gene>
    <name evidence="5" type="ORF">GCM10023224_40630</name>
</gene>
<evidence type="ECO:0000256" key="2">
    <source>
        <dbReference type="SAM" id="MobiDB-lite"/>
    </source>
</evidence>
<reference evidence="6" key="1">
    <citation type="journal article" date="2019" name="Int. J. Syst. Evol. Microbiol.">
        <title>The Global Catalogue of Microorganisms (GCM) 10K type strain sequencing project: providing services to taxonomists for standard genome sequencing and annotation.</title>
        <authorList>
            <consortium name="The Broad Institute Genomics Platform"/>
            <consortium name="The Broad Institute Genome Sequencing Center for Infectious Disease"/>
            <person name="Wu L."/>
            <person name="Ma J."/>
        </authorList>
    </citation>
    <scope>NUCLEOTIDE SEQUENCE [LARGE SCALE GENOMIC DNA]</scope>
    <source>
        <strain evidence="6">JCM 18123</strain>
    </source>
</reference>
<proteinExistence type="predicted"/>
<dbReference type="Pfam" id="PF11611">
    <property type="entry name" value="DUF4352"/>
    <property type="match status" value="1"/>
</dbReference>
<organism evidence="5 6">
    <name type="scientific">Streptomonospora halophila</name>
    <dbReference type="NCBI Taxonomy" id="427369"/>
    <lineage>
        <taxon>Bacteria</taxon>
        <taxon>Bacillati</taxon>
        <taxon>Actinomycetota</taxon>
        <taxon>Actinomycetes</taxon>
        <taxon>Streptosporangiales</taxon>
        <taxon>Nocardiopsidaceae</taxon>
        <taxon>Streptomonospora</taxon>
    </lineage>
</organism>
<keyword evidence="1" id="KW-0732">Signal</keyword>
<dbReference type="Proteomes" id="UP001499993">
    <property type="component" value="Unassembled WGS sequence"/>
</dbReference>
<evidence type="ECO:0000313" key="5">
    <source>
        <dbReference type="EMBL" id="GAA4951865.1"/>
    </source>
</evidence>
<keyword evidence="3" id="KW-0472">Membrane</keyword>
<dbReference type="EMBL" id="BAABIK010000026">
    <property type="protein sequence ID" value="GAA4951865.1"/>
    <property type="molecule type" value="Genomic_DNA"/>
</dbReference>
<evidence type="ECO:0000259" key="4">
    <source>
        <dbReference type="Pfam" id="PF11611"/>
    </source>
</evidence>
<sequence length="200" mass="20424">MYSQYPQPQPYPPPQPEKKPNYWLIGCFGCGGALALVAGIVIIFLVVVSSGDDSGGSASDQPSSSAGAGDDAGSGQEETAPADDEPAGSGEPVEVVAEPAEYEAGALSQGGDFVAVHVTITNNSDEPLSVNPLYFSMEDANGQTQDADLMESAGQEDNFEALDLANGESESGVVVFPGTSEPVSVTHTGVMGDSYTAEVA</sequence>
<dbReference type="RefSeq" id="WP_344142121.1">
    <property type="nucleotide sequence ID" value="NZ_BAABIK010000026.1"/>
</dbReference>
<dbReference type="Gene3D" id="2.60.40.1240">
    <property type="match status" value="1"/>
</dbReference>
<accession>A0ABP9GSI0</accession>
<keyword evidence="3" id="KW-1133">Transmembrane helix</keyword>
<feature type="compositionally biased region" description="Low complexity" evidence="2">
    <location>
        <begin position="53"/>
        <end position="75"/>
    </location>
</feature>
<protein>
    <recommendedName>
        <fullName evidence="4">DUF4352 domain-containing protein</fullName>
    </recommendedName>
</protein>
<dbReference type="InterPro" id="IPR029050">
    <property type="entry name" value="Immunoprotect_excell_Ig-like"/>
</dbReference>
<evidence type="ECO:0000256" key="1">
    <source>
        <dbReference type="ARBA" id="ARBA00022729"/>
    </source>
</evidence>
<feature type="domain" description="DUF4352" evidence="4">
    <location>
        <begin position="108"/>
        <end position="176"/>
    </location>
</feature>